<reference evidence="5" key="1">
    <citation type="journal article" date="2010" name="Environ. Microbiol.">
        <title>The genome of Syntrophomonas wolfei: new insights into syntrophic metabolism and biohydrogen production.</title>
        <authorList>
            <person name="Sieber J.R."/>
            <person name="Sims D.R."/>
            <person name="Han C."/>
            <person name="Kim E."/>
            <person name="Lykidis A."/>
            <person name="Lapidus A.L."/>
            <person name="McDonnald E."/>
            <person name="Rohlin L."/>
            <person name="Culley D.E."/>
            <person name="Gunsalus R."/>
            <person name="McInerney M.J."/>
        </authorList>
    </citation>
    <scope>NUCLEOTIDE SEQUENCE [LARGE SCALE GENOMIC DNA]</scope>
    <source>
        <strain evidence="5">DSM 2245B / Goettingen</strain>
    </source>
</reference>
<feature type="domain" description="Fe/B12 periplasmic-binding" evidence="3">
    <location>
        <begin position="63"/>
        <end position="340"/>
    </location>
</feature>
<gene>
    <name evidence="4" type="ordered locus">Swol_2097</name>
</gene>
<evidence type="ECO:0000256" key="2">
    <source>
        <dbReference type="SAM" id="SignalP"/>
    </source>
</evidence>
<dbReference type="GO" id="GO:0071281">
    <property type="term" value="P:cellular response to iron ion"/>
    <property type="evidence" value="ECO:0007669"/>
    <property type="project" value="TreeGrafter"/>
</dbReference>
<dbReference type="PROSITE" id="PS50983">
    <property type="entry name" value="FE_B12_PBP"/>
    <property type="match status" value="1"/>
</dbReference>
<feature type="signal peptide" evidence="2">
    <location>
        <begin position="1"/>
        <end position="25"/>
    </location>
</feature>
<keyword evidence="2" id="KW-0732">Signal</keyword>
<dbReference type="PANTHER" id="PTHR30535:SF34">
    <property type="entry name" value="MOLYBDATE-BINDING PROTEIN MOLA"/>
    <property type="match status" value="1"/>
</dbReference>
<comment type="similarity">
    <text evidence="1">Belongs to the bacterial solute-binding protein 8 family.</text>
</comment>
<proteinExistence type="inferred from homology"/>
<protein>
    <submittedName>
        <fullName evidence="4">Periplasmic binding protein</fullName>
    </submittedName>
</protein>
<evidence type="ECO:0000313" key="5">
    <source>
        <dbReference type="Proteomes" id="UP000001968"/>
    </source>
</evidence>
<organism evidence="4 5">
    <name type="scientific">Syntrophomonas wolfei subsp. wolfei (strain DSM 2245B / Goettingen)</name>
    <dbReference type="NCBI Taxonomy" id="335541"/>
    <lineage>
        <taxon>Bacteria</taxon>
        <taxon>Bacillati</taxon>
        <taxon>Bacillota</taxon>
        <taxon>Clostridia</taxon>
        <taxon>Eubacteriales</taxon>
        <taxon>Syntrophomonadaceae</taxon>
        <taxon>Syntrophomonas</taxon>
    </lineage>
</organism>
<dbReference type="HOGENOM" id="CLU_038034_13_1_9"/>
<dbReference type="Gene3D" id="3.40.50.1980">
    <property type="entry name" value="Nitrogenase molybdenum iron protein domain"/>
    <property type="match status" value="2"/>
</dbReference>
<dbReference type="Proteomes" id="UP000001968">
    <property type="component" value="Chromosome"/>
</dbReference>
<dbReference type="RefSeq" id="WP_011641480.1">
    <property type="nucleotide sequence ID" value="NC_008346.1"/>
</dbReference>
<evidence type="ECO:0000259" key="3">
    <source>
        <dbReference type="PROSITE" id="PS50983"/>
    </source>
</evidence>
<dbReference type="AlphaFoldDB" id="Q0AV65"/>
<dbReference type="STRING" id="335541.Swol_2097"/>
<dbReference type="SUPFAM" id="SSF53807">
    <property type="entry name" value="Helical backbone' metal receptor"/>
    <property type="match status" value="1"/>
</dbReference>
<dbReference type="PROSITE" id="PS51257">
    <property type="entry name" value="PROKAR_LIPOPROTEIN"/>
    <property type="match status" value="1"/>
</dbReference>
<evidence type="ECO:0000256" key="1">
    <source>
        <dbReference type="ARBA" id="ARBA00008814"/>
    </source>
</evidence>
<feature type="chain" id="PRO_5039372285" evidence="2">
    <location>
        <begin position="26"/>
        <end position="376"/>
    </location>
</feature>
<dbReference type="Gene3D" id="1.20.58.2180">
    <property type="match status" value="1"/>
</dbReference>
<dbReference type="InterPro" id="IPR050902">
    <property type="entry name" value="ABC_Transporter_SBP"/>
</dbReference>
<dbReference type="PANTHER" id="PTHR30535">
    <property type="entry name" value="VITAMIN B12-BINDING PROTEIN"/>
    <property type="match status" value="1"/>
</dbReference>
<sequence length="376" mass="41854">MVKKGFKHKTLAMVLSLLLIVTALAGCSGAEKVSNSNAEKESTTITITDMSGRELIVPKEITKIYSAVPIGTVMVYTINPHKLVAKNFKLSELEKKYTIKEHHDLPVLGTYIMGDTANEEDILKIAPDIIIYAGIINDSWKSKVEEAQNRLGIPIVMVDGNLKNAPAAYEFMGKLLGEEEKAKELGEYCKNTLNEAEKIAGKIPEDSRLRVYYACGEDGLMTYAAGNIHSELIEIVGGRNIADIKVGSPYQSSRLSMEQLIKWDPQLVVSNKVEARGGEGGSSSLRSKILENSSLNNLEAVKNKQVYEIPCAPFSWFGQPPSVARILGIKWLGNLLYPEEFNFDIKQETKEFYKLFYSYDLSEQDLDELMSNALRK</sequence>
<accession>Q0AV65</accession>
<dbReference type="KEGG" id="swo:Swol_2097"/>
<dbReference type="eggNOG" id="COG0614">
    <property type="taxonomic scope" value="Bacteria"/>
</dbReference>
<evidence type="ECO:0000313" key="4">
    <source>
        <dbReference type="EMBL" id="ABI69389.1"/>
    </source>
</evidence>
<dbReference type="Pfam" id="PF01497">
    <property type="entry name" value="Peripla_BP_2"/>
    <property type="match status" value="1"/>
</dbReference>
<keyword evidence="5" id="KW-1185">Reference proteome</keyword>
<dbReference type="InterPro" id="IPR002491">
    <property type="entry name" value="ABC_transptr_periplasmic_BD"/>
</dbReference>
<name>Q0AV65_SYNWW</name>
<dbReference type="EMBL" id="CP000448">
    <property type="protein sequence ID" value="ABI69389.1"/>
    <property type="molecule type" value="Genomic_DNA"/>
</dbReference>